<feature type="compositionally biased region" description="Polar residues" evidence="1">
    <location>
        <begin position="9"/>
        <end position="18"/>
    </location>
</feature>
<feature type="region of interest" description="Disordered" evidence="1">
    <location>
        <begin position="1"/>
        <end position="83"/>
    </location>
</feature>
<evidence type="ECO:0000256" key="1">
    <source>
        <dbReference type="SAM" id="MobiDB-lite"/>
    </source>
</evidence>
<organism evidence="2 3">
    <name type="scientific">Haemaphysalis longicornis</name>
    <name type="common">Bush tick</name>
    <dbReference type="NCBI Taxonomy" id="44386"/>
    <lineage>
        <taxon>Eukaryota</taxon>
        <taxon>Metazoa</taxon>
        <taxon>Ecdysozoa</taxon>
        <taxon>Arthropoda</taxon>
        <taxon>Chelicerata</taxon>
        <taxon>Arachnida</taxon>
        <taxon>Acari</taxon>
        <taxon>Parasitiformes</taxon>
        <taxon>Ixodida</taxon>
        <taxon>Ixodoidea</taxon>
        <taxon>Ixodidae</taxon>
        <taxon>Haemaphysalinae</taxon>
        <taxon>Haemaphysalis</taxon>
    </lineage>
</organism>
<accession>A0A9J6FRR4</accession>
<gene>
    <name evidence="2" type="ORF">HPB48_013357</name>
</gene>
<comment type="caution">
    <text evidence="2">The sequence shown here is derived from an EMBL/GenBank/DDBJ whole genome shotgun (WGS) entry which is preliminary data.</text>
</comment>
<protein>
    <submittedName>
        <fullName evidence="2">Uncharacterized protein</fullName>
    </submittedName>
</protein>
<sequence length="131" mass="15037">MRREENTEQRSILCSQMKWSSESSWSQNPPPQLTRCPKAGSERRVGARSTPNELRRDAVEPVFRTRSLTPTRPLPERPALLRSRPRRVPARLVWQPSRRRPLPLPFPRTNMAAAGTRGRIVCCTSLPVDRS</sequence>
<evidence type="ECO:0000313" key="3">
    <source>
        <dbReference type="Proteomes" id="UP000821853"/>
    </source>
</evidence>
<proteinExistence type="predicted"/>
<keyword evidence="3" id="KW-1185">Reference proteome</keyword>
<dbReference type="Proteomes" id="UP000821853">
    <property type="component" value="Unassembled WGS sequence"/>
</dbReference>
<name>A0A9J6FRR4_HAELO</name>
<dbReference type="AlphaFoldDB" id="A0A9J6FRR4"/>
<dbReference type="EMBL" id="JABSTR010000003">
    <property type="protein sequence ID" value="KAH9365821.1"/>
    <property type="molecule type" value="Genomic_DNA"/>
</dbReference>
<reference evidence="2 3" key="1">
    <citation type="journal article" date="2020" name="Cell">
        <title>Large-Scale Comparative Analyses of Tick Genomes Elucidate Their Genetic Diversity and Vector Capacities.</title>
        <authorList>
            <consortium name="Tick Genome and Microbiome Consortium (TIGMIC)"/>
            <person name="Jia N."/>
            <person name="Wang J."/>
            <person name="Shi W."/>
            <person name="Du L."/>
            <person name="Sun Y."/>
            <person name="Zhan W."/>
            <person name="Jiang J.F."/>
            <person name="Wang Q."/>
            <person name="Zhang B."/>
            <person name="Ji P."/>
            <person name="Bell-Sakyi L."/>
            <person name="Cui X.M."/>
            <person name="Yuan T.T."/>
            <person name="Jiang B.G."/>
            <person name="Yang W.F."/>
            <person name="Lam T.T."/>
            <person name="Chang Q.C."/>
            <person name="Ding S.J."/>
            <person name="Wang X.J."/>
            <person name="Zhu J.G."/>
            <person name="Ruan X.D."/>
            <person name="Zhao L."/>
            <person name="Wei J.T."/>
            <person name="Ye R.Z."/>
            <person name="Que T.C."/>
            <person name="Du C.H."/>
            <person name="Zhou Y.H."/>
            <person name="Cheng J.X."/>
            <person name="Dai P.F."/>
            <person name="Guo W.B."/>
            <person name="Han X.H."/>
            <person name="Huang E.J."/>
            <person name="Li L.F."/>
            <person name="Wei W."/>
            <person name="Gao Y.C."/>
            <person name="Liu J.Z."/>
            <person name="Shao H.Z."/>
            <person name="Wang X."/>
            <person name="Wang C.C."/>
            <person name="Yang T.C."/>
            <person name="Huo Q.B."/>
            <person name="Li W."/>
            <person name="Chen H.Y."/>
            <person name="Chen S.E."/>
            <person name="Zhou L.G."/>
            <person name="Ni X.B."/>
            <person name="Tian J.H."/>
            <person name="Sheng Y."/>
            <person name="Liu T."/>
            <person name="Pan Y.S."/>
            <person name="Xia L.Y."/>
            <person name="Li J."/>
            <person name="Zhao F."/>
            <person name="Cao W.C."/>
        </authorList>
    </citation>
    <scope>NUCLEOTIDE SEQUENCE [LARGE SCALE GENOMIC DNA]</scope>
    <source>
        <strain evidence="2">HaeL-2018</strain>
    </source>
</reference>
<evidence type="ECO:0000313" key="2">
    <source>
        <dbReference type="EMBL" id="KAH9365821.1"/>
    </source>
</evidence>
<dbReference type="VEuPathDB" id="VectorBase:HLOH_043231"/>